<organism evidence="3 4">
    <name type="scientific">Tigheibacillus halophilus</name>
    <dbReference type="NCBI Taxonomy" id="361280"/>
    <lineage>
        <taxon>Bacteria</taxon>
        <taxon>Bacillati</taxon>
        <taxon>Bacillota</taxon>
        <taxon>Bacilli</taxon>
        <taxon>Bacillales</taxon>
        <taxon>Bacillaceae</taxon>
        <taxon>Tigheibacillus</taxon>
    </lineage>
</organism>
<accession>A0ABU5C2Q2</accession>
<protein>
    <submittedName>
        <fullName evidence="3">Uncharacterized protein</fullName>
    </submittedName>
</protein>
<evidence type="ECO:0000313" key="4">
    <source>
        <dbReference type="Proteomes" id="UP001281447"/>
    </source>
</evidence>
<evidence type="ECO:0000256" key="2">
    <source>
        <dbReference type="SAM" id="Phobius"/>
    </source>
</evidence>
<feature type="transmembrane region" description="Helical" evidence="2">
    <location>
        <begin position="6"/>
        <end position="25"/>
    </location>
</feature>
<sequence>MKQFLYTIGLTAIIISIIIMGAKGLDPIKEESAEVKPEVKAEDIAKPKEKNWVAAWTASLQAPFEDGVSSEGFQDQTLRFIVKPHTDGKEIRIRLSNIFGSQSLQLDDVHVAISKDGAENVSGTEKQVTFDGDKKSDHTKGQTIL</sequence>
<dbReference type="Proteomes" id="UP001281447">
    <property type="component" value="Unassembled WGS sequence"/>
</dbReference>
<reference evidence="3 4" key="1">
    <citation type="submission" date="2023-10" db="EMBL/GenBank/DDBJ databases">
        <title>Virgibacillus halophilus 5B73C genome.</title>
        <authorList>
            <person name="Miliotis G."/>
            <person name="Sengupta P."/>
            <person name="Hameed A."/>
            <person name="Chuvochina M."/>
            <person name="Mcdonagh F."/>
            <person name="Simpson A.C."/>
            <person name="Singh N.K."/>
            <person name="Rekha P.D."/>
            <person name="Raman K."/>
            <person name="Hugenholtz P."/>
            <person name="Venkateswaran K."/>
        </authorList>
    </citation>
    <scope>NUCLEOTIDE SEQUENCE [LARGE SCALE GENOMIC DNA]</scope>
    <source>
        <strain evidence="3 4">5B73C</strain>
    </source>
</reference>
<name>A0ABU5C2Q2_9BACI</name>
<keyword evidence="2" id="KW-1133">Transmembrane helix</keyword>
<feature type="compositionally biased region" description="Basic and acidic residues" evidence="1">
    <location>
        <begin position="131"/>
        <end position="145"/>
    </location>
</feature>
<proteinExistence type="predicted"/>
<dbReference type="PANTHER" id="PTHR43784:SF2">
    <property type="entry name" value="GDSL-LIKE LIPASE_ACYLHYDROLASE, PUTATIVE (AFU_ORTHOLOGUE AFUA_2G00820)-RELATED"/>
    <property type="match status" value="1"/>
</dbReference>
<dbReference type="EMBL" id="JAWDIP010000003">
    <property type="protein sequence ID" value="MDY0393593.1"/>
    <property type="molecule type" value="Genomic_DNA"/>
</dbReference>
<gene>
    <name evidence="3" type="ORF">RWE15_02985</name>
</gene>
<evidence type="ECO:0000256" key="1">
    <source>
        <dbReference type="SAM" id="MobiDB-lite"/>
    </source>
</evidence>
<dbReference type="InterPro" id="IPR053140">
    <property type="entry name" value="GDSL_Rv0518-like"/>
</dbReference>
<evidence type="ECO:0000313" key="3">
    <source>
        <dbReference type="EMBL" id="MDY0393593.1"/>
    </source>
</evidence>
<keyword evidence="2" id="KW-0812">Transmembrane</keyword>
<dbReference type="PANTHER" id="PTHR43784">
    <property type="entry name" value="GDSL-LIKE LIPASE/ACYLHYDROLASE, PUTATIVE (AFU_ORTHOLOGUE AFUA_2G00820)-RELATED"/>
    <property type="match status" value="1"/>
</dbReference>
<keyword evidence="4" id="KW-1185">Reference proteome</keyword>
<comment type="caution">
    <text evidence="3">The sequence shown here is derived from an EMBL/GenBank/DDBJ whole genome shotgun (WGS) entry which is preliminary data.</text>
</comment>
<feature type="region of interest" description="Disordered" evidence="1">
    <location>
        <begin position="124"/>
        <end position="145"/>
    </location>
</feature>
<keyword evidence="2" id="KW-0472">Membrane</keyword>